<feature type="transmembrane region" description="Helical" evidence="8">
    <location>
        <begin position="166"/>
        <end position="185"/>
    </location>
</feature>
<dbReference type="InterPro" id="IPR036259">
    <property type="entry name" value="MFS_trans_sf"/>
</dbReference>
<evidence type="ECO:0000256" key="8">
    <source>
        <dbReference type="SAM" id="Phobius"/>
    </source>
</evidence>
<evidence type="ECO:0000256" key="2">
    <source>
        <dbReference type="ARBA" id="ARBA00022448"/>
    </source>
</evidence>
<feature type="domain" description="Major facilitator superfamily (MFS) profile" evidence="9">
    <location>
        <begin position="225"/>
        <end position="408"/>
    </location>
</feature>
<dbReference type="Gene3D" id="1.20.1250.20">
    <property type="entry name" value="MFS general substrate transporter like domains"/>
    <property type="match status" value="2"/>
</dbReference>
<dbReference type="Pfam" id="PF12832">
    <property type="entry name" value="MFS_1_like"/>
    <property type="match status" value="1"/>
</dbReference>
<keyword evidence="4" id="KW-0997">Cell inner membrane</keyword>
<keyword evidence="7 8" id="KW-0472">Membrane</keyword>
<feature type="transmembrane region" description="Helical" evidence="8">
    <location>
        <begin position="316"/>
        <end position="338"/>
    </location>
</feature>
<evidence type="ECO:0000313" key="10">
    <source>
        <dbReference type="EMBL" id="WCG22076.1"/>
    </source>
</evidence>
<evidence type="ECO:0000256" key="7">
    <source>
        <dbReference type="ARBA" id="ARBA00023136"/>
    </source>
</evidence>
<protein>
    <submittedName>
        <fullName evidence="10">MFS transporter</fullName>
    </submittedName>
</protein>
<reference evidence="10" key="1">
    <citation type="submission" date="2023-01" db="EMBL/GenBank/DDBJ databases">
        <title>Oxazolidinone resistance genes in florfenicol resistant enterococci from beef cattle and veal calves at slaughter.</title>
        <authorList>
            <person name="Biggel M."/>
        </authorList>
    </citation>
    <scope>NUCLEOTIDE SEQUENCE</scope>
    <source>
        <strain evidence="10">K204-1</strain>
    </source>
</reference>
<dbReference type="GO" id="GO:0005886">
    <property type="term" value="C:plasma membrane"/>
    <property type="evidence" value="ECO:0007669"/>
    <property type="project" value="UniProtKB-SubCell"/>
</dbReference>
<dbReference type="AlphaFoldDB" id="A0AAE9XGS5"/>
<keyword evidence="2" id="KW-0813">Transport</keyword>
<feature type="transmembrane region" description="Helical" evidence="8">
    <location>
        <begin position="292"/>
        <end position="310"/>
    </location>
</feature>
<feature type="transmembrane region" description="Helical" evidence="8">
    <location>
        <begin position="78"/>
        <end position="98"/>
    </location>
</feature>
<feature type="transmembrane region" description="Helical" evidence="8">
    <location>
        <begin position="350"/>
        <end position="372"/>
    </location>
</feature>
<dbReference type="InterPro" id="IPR020846">
    <property type="entry name" value="MFS_dom"/>
</dbReference>
<accession>A0AAE9XGS5</accession>
<feature type="transmembrane region" description="Helical" evidence="8">
    <location>
        <begin position="138"/>
        <end position="160"/>
    </location>
</feature>
<keyword evidence="3" id="KW-1003">Cell membrane</keyword>
<evidence type="ECO:0000313" key="11">
    <source>
        <dbReference type="Proteomes" id="UP001179600"/>
    </source>
</evidence>
<evidence type="ECO:0000256" key="5">
    <source>
        <dbReference type="ARBA" id="ARBA00022692"/>
    </source>
</evidence>
<name>A0AAE9XGS5_9ENTE</name>
<sequence length="408" mass="45509">MTDITSMQTRLHLHVTQAIYWISFCFISGYATVYLLSKDFSDGHIGMIISLASLSSVVIQFSTGRILDSVKGLTVRKLMMFFVALITVTSFLLARFTFSDGLLSILYCLSLIFLLNLQPLVTSLIYEYINLGTPMSFSFSRGIGSLVFATTSLILGQWLATHSTQWLPNLSTLSMALLWVLLWRLPVVKDERHHEELSEQALKTSTHEGKMNDSSQATSLFKKYPNLALFMLGMTFIFSFHTIVNVYLPQILHRLGGGTSAVGTAIAVAAFCEIPVMFGFQRLEKKVSVEKLIQFSVVFFFIRSLIYLFASQLLAIVPAQLLQGLSFAILTPAYAHYVNQNMSALDRVKGQTYMMACVTLGNVIGSFVGGYILEWRDVTALLIFGTILAFLGMVSLIRSVRTHENVSQ</sequence>
<feature type="transmembrane region" description="Helical" evidence="8">
    <location>
        <begin position="260"/>
        <end position="280"/>
    </location>
</feature>
<proteinExistence type="predicted"/>
<organism evidence="10 11">
    <name type="scientific">Vagococcus lutrae</name>
    <dbReference type="NCBI Taxonomy" id="81947"/>
    <lineage>
        <taxon>Bacteria</taxon>
        <taxon>Bacillati</taxon>
        <taxon>Bacillota</taxon>
        <taxon>Bacilli</taxon>
        <taxon>Lactobacillales</taxon>
        <taxon>Enterococcaceae</taxon>
        <taxon>Vagococcus</taxon>
    </lineage>
</organism>
<keyword evidence="6 8" id="KW-1133">Transmembrane helix</keyword>
<feature type="transmembrane region" description="Helical" evidence="8">
    <location>
        <begin position="18"/>
        <end position="37"/>
    </location>
</feature>
<keyword evidence="5 8" id="KW-0812">Transmembrane</keyword>
<dbReference type="PANTHER" id="PTHR23522">
    <property type="entry name" value="BLL5896 PROTEIN"/>
    <property type="match status" value="1"/>
</dbReference>
<dbReference type="PROSITE" id="PS50850">
    <property type="entry name" value="MFS"/>
    <property type="match status" value="1"/>
</dbReference>
<evidence type="ECO:0000259" key="9">
    <source>
        <dbReference type="PROSITE" id="PS50850"/>
    </source>
</evidence>
<dbReference type="SUPFAM" id="SSF103473">
    <property type="entry name" value="MFS general substrate transporter"/>
    <property type="match status" value="1"/>
</dbReference>
<dbReference type="Proteomes" id="UP001179600">
    <property type="component" value="Chromosome"/>
</dbReference>
<dbReference type="PANTHER" id="PTHR23522:SF10">
    <property type="entry name" value="3-PHENYLPROPIONIC ACID TRANSPORTER-RELATED"/>
    <property type="match status" value="1"/>
</dbReference>
<evidence type="ECO:0000256" key="3">
    <source>
        <dbReference type="ARBA" id="ARBA00022475"/>
    </source>
</evidence>
<dbReference type="RefSeq" id="WP_272163090.1">
    <property type="nucleotide sequence ID" value="NZ_CP116507.1"/>
</dbReference>
<comment type="subcellular location">
    <subcellularLocation>
        <location evidence="1">Cell inner membrane</location>
        <topology evidence="1">Multi-pass membrane protein</topology>
    </subcellularLocation>
</comment>
<dbReference type="EMBL" id="CP116507">
    <property type="protein sequence ID" value="WCG22076.1"/>
    <property type="molecule type" value="Genomic_DNA"/>
</dbReference>
<gene>
    <name evidence="10" type="ORF">PML95_06630</name>
</gene>
<feature type="transmembrane region" description="Helical" evidence="8">
    <location>
        <begin position="104"/>
        <end position="126"/>
    </location>
</feature>
<evidence type="ECO:0000256" key="6">
    <source>
        <dbReference type="ARBA" id="ARBA00022989"/>
    </source>
</evidence>
<feature type="transmembrane region" description="Helical" evidence="8">
    <location>
        <begin position="227"/>
        <end position="248"/>
    </location>
</feature>
<evidence type="ECO:0000256" key="1">
    <source>
        <dbReference type="ARBA" id="ARBA00004429"/>
    </source>
</evidence>
<feature type="transmembrane region" description="Helical" evidence="8">
    <location>
        <begin position="378"/>
        <end position="397"/>
    </location>
</feature>
<dbReference type="GO" id="GO:0022857">
    <property type="term" value="F:transmembrane transporter activity"/>
    <property type="evidence" value="ECO:0007669"/>
    <property type="project" value="InterPro"/>
</dbReference>
<evidence type="ECO:0000256" key="4">
    <source>
        <dbReference type="ARBA" id="ARBA00022519"/>
    </source>
</evidence>
<feature type="transmembrane region" description="Helical" evidence="8">
    <location>
        <begin position="43"/>
        <end position="66"/>
    </location>
</feature>
<dbReference type="InterPro" id="IPR024989">
    <property type="entry name" value="MFS_assoc_dom"/>
</dbReference>